<comment type="caution">
    <text evidence="3">The sequence shown here is derived from an EMBL/GenBank/DDBJ whole genome shotgun (WGS) entry which is preliminary data.</text>
</comment>
<name>V2TSX2_9GAMM</name>
<protein>
    <recommendedName>
        <fullName evidence="2">DUF2059 domain-containing protein</fullName>
    </recommendedName>
</protein>
<dbReference type="PATRIC" id="fig|1392540.3.peg.1174"/>
<feature type="domain" description="DUF2059" evidence="2">
    <location>
        <begin position="98"/>
        <end position="147"/>
    </location>
</feature>
<evidence type="ECO:0000313" key="3">
    <source>
        <dbReference type="EMBL" id="ESK40752.1"/>
    </source>
</evidence>
<evidence type="ECO:0000259" key="2">
    <source>
        <dbReference type="Pfam" id="PF09832"/>
    </source>
</evidence>
<gene>
    <name evidence="3" type="ORF">P256_01207</name>
</gene>
<evidence type="ECO:0000313" key="4">
    <source>
        <dbReference type="Proteomes" id="UP000023785"/>
    </source>
</evidence>
<evidence type="ECO:0000256" key="1">
    <source>
        <dbReference type="SAM" id="SignalP"/>
    </source>
</evidence>
<dbReference type="OrthoDB" id="6691539at2"/>
<dbReference type="RefSeq" id="WP_023272784.1">
    <property type="nucleotide sequence ID" value="NZ_KI530712.1"/>
</dbReference>
<feature type="signal peptide" evidence="1">
    <location>
        <begin position="1"/>
        <end position="25"/>
    </location>
</feature>
<dbReference type="EMBL" id="AYER01000003">
    <property type="protein sequence ID" value="ESK40752.1"/>
    <property type="molecule type" value="Genomic_DNA"/>
</dbReference>
<reference evidence="3 4" key="1">
    <citation type="submission" date="2013-10" db="EMBL/GenBank/DDBJ databases">
        <title>The Genome Sequence of Acinetobacter nectaris CIP 110549.</title>
        <authorList>
            <consortium name="The Broad Institute Genomics Platform"/>
            <consortium name="The Broad Institute Genome Sequencing Center for Infectious Disease"/>
            <person name="Cerqueira G."/>
            <person name="Feldgarden M."/>
            <person name="Courvalin P."/>
            <person name="Grillot-Courvalin C."/>
            <person name="Clermont D."/>
            <person name="Rocha E."/>
            <person name="Yoon E.-J."/>
            <person name="Nemec A."/>
            <person name="Young S.K."/>
            <person name="Zeng Q."/>
            <person name="Gargeya S."/>
            <person name="Fitzgerald M."/>
            <person name="Abouelleil A."/>
            <person name="Alvarado L."/>
            <person name="Berlin A.M."/>
            <person name="Chapman S.B."/>
            <person name="Gainer-Dewar J."/>
            <person name="Goldberg J."/>
            <person name="Gnerre S."/>
            <person name="Griggs A."/>
            <person name="Gujja S."/>
            <person name="Hansen M."/>
            <person name="Howarth C."/>
            <person name="Imamovic A."/>
            <person name="Ireland A."/>
            <person name="Larimer J."/>
            <person name="McCowan C."/>
            <person name="Murphy C."/>
            <person name="Pearson M."/>
            <person name="Poon T.W."/>
            <person name="Priest M."/>
            <person name="Roberts A."/>
            <person name="Saif S."/>
            <person name="Shea T."/>
            <person name="Sykes S."/>
            <person name="Wortman J."/>
            <person name="Nusbaum C."/>
            <person name="Birren B."/>
        </authorList>
    </citation>
    <scope>NUCLEOTIDE SEQUENCE [LARGE SCALE GENOMIC DNA]</scope>
    <source>
        <strain evidence="3 4">CIP 110549</strain>
    </source>
</reference>
<dbReference type="HOGENOM" id="CLU_125816_0_0_6"/>
<dbReference type="AlphaFoldDB" id="V2TSX2"/>
<keyword evidence="4" id="KW-1185">Reference proteome</keyword>
<organism evidence="3 4">
    <name type="scientific">Acinetobacter nectaris CIP 110549</name>
    <dbReference type="NCBI Taxonomy" id="1392540"/>
    <lineage>
        <taxon>Bacteria</taxon>
        <taxon>Pseudomonadati</taxon>
        <taxon>Pseudomonadota</taxon>
        <taxon>Gammaproteobacteria</taxon>
        <taxon>Moraxellales</taxon>
        <taxon>Moraxellaceae</taxon>
        <taxon>Acinetobacter</taxon>
    </lineage>
</organism>
<dbReference type="Proteomes" id="UP000023785">
    <property type="component" value="Unassembled WGS sequence"/>
</dbReference>
<dbReference type="InterPro" id="IPR018637">
    <property type="entry name" value="DUF2059"/>
</dbReference>
<feature type="chain" id="PRO_5004711652" description="DUF2059 domain-containing protein" evidence="1">
    <location>
        <begin position="26"/>
        <end position="176"/>
    </location>
</feature>
<accession>V2TSX2</accession>
<sequence>MIKRYLTSASVAFLFAAINTTSIQAASPTEELLSLTNVQGTLNHTFDSILPMYKQQAIQLVQQHTGHTSFTARDQQAVERITQSMLANSQAYLQRMNIMQSIQGVYATYYTDQEIQAYVKFLKSPEGRSIMSKQNQLNTAVEQQIAMAISTVAKSPGFQQKIAQDTQTILAELPRR</sequence>
<proteinExistence type="predicted"/>
<dbReference type="Pfam" id="PF09832">
    <property type="entry name" value="DUF2059"/>
    <property type="match status" value="1"/>
</dbReference>
<keyword evidence="1" id="KW-0732">Signal</keyword>